<dbReference type="STRING" id="236814.IX39_02005"/>
<dbReference type="EMBL" id="JPRP01000001">
    <property type="protein sequence ID" value="KFE99464.1"/>
    <property type="molecule type" value="Genomic_DNA"/>
</dbReference>
<name>A0A085Z4V1_9FLAO</name>
<accession>A0A085Z4V1</accession>
<evidence type="ECO:0000313" key="2">
    <source>
        <dbReference type="Proteomes" id="UP000028713"/>
    </source>
</evidence>
<gene>
    <name evidence="1" type="ORF">IX39_02005</name>
</gene>
<dbReference type="AlphaFoldDB" id="A0A085Z4V1"/>
<proteinExistence type="predicted"/>
<dbReference type="Proteomes" id="UP000028713">
    <property type="component" value="Unassembled WGS sequence"/>
</dbReference>
<organism evidence="1 2">
    <name type="scientific">Chryseobacterium formosense</name>
    <dbReference type="NCBI Taxonomy" id="236814"/>
    <lineage>
        <taxon>Bacteria</taxon>
        <taxon>Pseudomonadati</taxon>
        <taxon>Bacteroidota</taxon>
        <taxon>Flavobacteriia</taxon>
        <taxon>Flavobacteriales</taxon>
        <taxon>Weeksellaceae</taxon>
        <taxon>Chryseobacterium group</taxon>
        <taxon>Chryseobacterium</taxon>
    </lineage>
</organism>
<sequence length="362" mass="42520">MKKSVLFFSLISILCFSQQKNVLVSNLRPKSENFIFPLISLASKPNVEKKINTFLQVNELEFIPDSGKDPFYLASTATNTYRNFVYFYVWKKLETPKNILSLEMEGEASGAYSEHFVNYKNFDLRTGNLINLKDLFEPEAISEIQMLVNKQIAKEITDYTDDLKANGNSEEDKEDKEVIRMYQECLEYVKDGSLEYVEFFFGQDKITVVRGRCSNHAMRALDDLDDYFVELPFSRIEKYWSDYAKSLLSKNKKVTRQNTIENKLYKGTIDGKYPVTLFIKQLYDDGSFSAFYWYNKNKKLIEWSGNLKNNHISIIENDYHSEELKKWIPRAYIEADVNGRKISGTWQDYKTKKYLKLELEEL</sequence>
<dbReference type="OrthoDB" id="9127154at2"/>
<dbReference type="RefSeq" id="WP_034672988.1">
    <property type="nucleotide sequence ID" value="NZ_FPAP01000004.1"/>
</dbReference>
<evidence type="ECO:0000313" key="1">
    <source>
        <dbReference type="EMBL" id="KFE99464.1"/>
    </source>
</evidence>
<protein>
    <submittedName>
        <fullName evidence="1">Uncharacterized protein</fullName>
    </submittedName>
</protein>
<comment type="caution">
    <text evidence="1">The sequence shown here is derived from an EMBL/GenBank/DDBJ whole genome shotgun (WGS) entry which is preliminary data.</text>
</comment>
<reference evidence="1 2" key="1">
    <citation type="submission" date="2014-07" db="EMBL/GenBank/DDBJ databases">
        <title>Genome of Chryseobacterium formosense LMG 24722.</title>
        <authorList>
            <person name="Pipes S.E."/>
            <person name="Stropko S.J."/>
            <person name="Newman J.D."/>
        </authorList>
    </citation>
    <scope>NUCLEOTIDE SEQUENCE [LARGE SCALE GENOMIC DNA]</scope>
    <source>
        <strain evidence="1 2">LMG 24722</strain>
    </source>
</reference>
<dbReference type="eggNOG" id="ENOG5032SMA">
    <property type="taxonomic scope" value="Bacteria"/>
</dbReference>
<keyword evidence="2" id="KW-1185">Reference proteome</keyword>